<name>A0A2H0KTJ0_9BACT</name>
<evidence type="ECO:0000313" key="2">
    <source>
        <dbReference type="EMBL" id="PIQ75468.1"/>
    </source>
</evidence>
<feature type="chain" id="PRO_5013695193" evidence="1">
    <location>
        <begin position="26"/>
        <end position="370"/>
    </location>
</feature>
<dbReference type="Proteomes" id="UP000229317">
    <property type="component" value="Unassembled WGS sequence"/>
</dbReference>
<feature type="signal peptide" evidence="1">
    <location>
        <begin position="1"/>
        <end position="25"/>
    </location>
</feature>
<proteinExistence type="predicted"/>
<dbReference type="GO" id="GO:0030246">
    <property type="term" value="F:carbohydrate binding"/>
    <property type="evidence" value="ECO:0007669"/>
    <property type="project" value="InterPro"/>
</dbReference>
<keyword evidence="1" id="KW-0732">Signal</keyword>
<comment type="caution">
    <text evidence="2">The sequence shown here is derived from an EMBL/GenBank/DDBJ whole genome shotgun (WGS) entry which is preliminary data.</text>
</comment>
<dbReference type="CDD" id="cd08547">
    <property type="entry name" value="Type_II_cohesin"/>
    <property type="match status" value="1"/>
</dbReference>
<evidence type="ECO:0000256" key="1">
    <source>
        <dbReference type="SAM" id="SignalP"/>
    </source>
</evidence>
<dbReference type="Gene3D" id="2.60.40.680">
    <property type="match status" value="1"/>
</dbReference>
<organism evidence="2 3">
    <name type="scientific">Candidatus Portnoybacteria bacterium CG11_big_fil_rev_8_21_14_0_20_40_15</name>
    <dbReference type="NCBI Taxonomy" id="1974817"/>
    <lineage>
        <taxon>Bacteria</taxon>
        <taxon>Candidatus Portnoyibacteriota</taxon>
    </lineage>
</organism>
<dbReference type="EMBL" id="PCVO01000017">
    <property type="protein sequence ID" value="PIQ75468.1"/>
    <property type="molecule type" value="Genomic_DNA"/>
</dbReference>
<evidence type="ECO:0000313" key="3">
    <source>
        <dbReference type="Proteomes" id="UP000229317"/>
    </source>
</evidence>
<reference evidence="2 3" key="1">
    <citation type="submission" date="2017-09" db="EMBL/GenBank/DDBJ databases">
        <title>Depth-based differentiation of microbial function through sediment-hosted aquifers and enrichment of novel symbionts in the deep terrestrial subsurface.</title>
        <authorList>
            <person name="Probst A.J."/>
            <person name="Ladd B."/>
            <person name="Jarett J.K."/>
            <person name="Geller-Mcgrath D.E."/>
            <person name="Sieber C.M."/>
            <person name="Emerson J.B."/>
            <person name="Anantharaman K."/>
            <person name="Thomas B.C."/>
            <person name="Malmstrom R."/>
            <person name="Stieglmeier M."/>
            <person name="Klingl A."/>
            <person name="Woyke T."/>
            <person name="Ryan C.M."/>
            <person name="Banfield J.F."/>
        </authorList>
    </citation>
    <scope>NUCLEOTIDE SEQUENCE [LARGE SCALE GENOMIC DNA]</scope>
    <source>
        <strain evidence="2">CG11_big_fil_rev_8_21_14_0_20_40_15</strain>
    </source>
</reference>
<dbReference type="InterPro" id="IPR008965">
    <property type="entry name" value="CBM2/CBM3_carb-bd_dom_sf"/>
</dbReference>
<accession>A0A2H0KTJ0</accession>
<protein>
    <submittedName>
        <fullName evidence="2">Uncharacterized protein</fullName>
    </submittedName>
</protein>
<sequence>MRKFKLLIILIQIVLISVFAIPAKAALVGDVTKATLSLSPQTGNYSANESFKVNIYVNTGGQNINTVAAYLKYDKNYFQALSIDTTGSAFTIEAENVIDSPNGKIKITRAIPTPGINSTNGFVAAVNFKALSNNTSAVDNVTFDFTPGDPTKSAVFVDDGRGTYILSGVYNGKYTVGSGGPITYPDGSLLKASNSEKVYLIENNQKRWIPTGDIFTSNGYSWANVIVVDSAIIAGYADGPNVLASASQSIPEGAIIRAVGDIDVYIVKYVGAKKFKRLILSPSVFNSYQHLKWSDIKNIDKSVIDLFTTSELVRAVGDPKVYKLYPSGDTGEKRWIKTAGTFNNMGFDWDAIYEINQVDRDSYIEGAVIE</sequence>
<dbReference type="SUPFAM" id="SSF49384">
    <property type="entry name" value="Carbohydrate-binding domain"/>
    <property type="match status" value="1"/>
</dbReference>
<gene>
    <name evidence="2" type="ORF">COV84_01080</name>
</gene>
<dbReference type="AlphaFoldDB" id="A0A2H0KTJ0"/>